<dbReference type="EMBL" id="SHNO01000001">
    <property type="protein sequence ID" value="MCX2976985.1"/>
    <property type="molecule type" value="Genomic_DNA"/>
</dbReference>
<dbReference type="Pfam" id="PF06742">
    <property type="entry name" value="DUF1214"/>
    <property type="match status" value="1"/>
</dbReference>
<name>A0ABT3T584_9GAMM</name>
<dbReference type="RefSeq" id="WP_279248723.1">
    <property type="nucleotide sequence ID" value="NZ_SHNO01000001.1"/>
</dbReference>
<protein>
    <submittedName>
        <fullName evidence="3">DUF1254 domain-containing protein</fullName>
    </submittedName>
</protein>
<dbReference type="PANTHER" id="PTHR36509">
    <property type="entry name" value="BLL3101 PROTEIN"/>
    <property type="match status" value="1"/>
</dbReference>
<dbReference type="InterPro" id="IPR037049">
    <property type="entry name" value="DUF1214_C_sf"/>
</dbReference>
<dbReference type="Proteomes" id="UP001143304">
    <property type="component" value="Unassembled WGS sequence"/>
</dbReference>
<accession>A0ABT3T584</accession>
<dbReference type="SUPFAM" id="SSF160935">
    <property type="entry name" value="VPA0735-like"/>
    <property type="match status" value="1"/>
</dbReference>
<feature type="domain" description="DUF1254" evidence="2">
    <location>
        <begin position="104"/>
        <end position="228"/>
    </location>
</feature>
<feature type="domain" description="DUF1214" evidence="1">
    <location>
        <begin position="381"/>
        <end position="487"/>
    </location>
</feature>
<dbReference type="Gene3D" id="1.10.3360.10">
    <property type="entry name" value="VPA0735-like domain"/>
    <property type="match status" value="1"/>
</dbReference>
<keyword evidence="4" id="KW-1185">Reference proteome</keyword>
<dbReference type="InterPro" id="IPR010621">
    <property type="entry name" value="DUF1214"/>
</dbReference>
<dbReference type="PANTHER" id="PTHR36509:SF3">
    <property type="entry name" value="SIGNAL PEPTIDE PROTEIN"/>
    <property type="match status" value="1"/>
</dbReference>
<gene>
    <name evidence="3" type="ORF">EYC82_06420</name>
</gene>
<evidence type="ECO:0000259" key="1">
    <source>
        <dbReference type="Pfam" id="PF06742"/>
    </source>
</evidence>
<evidence type="ECO:0000313" key="3">
    <source>
        <dbReference type="EMBL" id="MCX2976985.1"/>
    </source>
</evidence>
<organism evidence="3 4">
    <name type="scientific">Candidatus Marimicrobium litorale</name>
    <dbReference type="NCBI Taxonomy" id="2518991"/>
    <lineage>
        <taxon>Bacteria</taxon>
        <taxon>Pseudomonadati</taxon>
        <taxon>Pseudomonadota</taxon>
        <taxon>Gammaproteobacteria</taxon>
        <taxon>Cellvibrionales</taxon>
        <taxon>Halieaceae</taxon>
        <taxon>Marimicrobium</taxon>
    </lineage>
</organism>
<evidence type="ECO:0000259" key="2">
    <source>
        <dbReference type="Pfam" id="PF06863"/>
    </source>
</evidence>
<reference evidence="3" key="1">
    <citation type="submission" date="2019-02" db="EMBL/GenBank/DDBJ databases">
        <authorList>
            <person name="Li S.-H."/>
        </authorList>
    </citation>
    <scope>NUCLEOTIDE SEQUENCE</scope>
    <source>
        <strain evidence="3">IMCC11814</strain>
    </source>
</reference>
<dbReference type="Gene3D" id="2.60.40.1610">
    <property type="entry name" value="Domain of unknown function DUF1254"/>
    <property type="match status" value="1"/>
</dbReference>
<dbReference type="InterPro" id="IPR010679">
    <property type="entry name" value="DUF1254"/>
</dbReference>
<sequence>MGYLIKASYLSIILSIVLTGCSQNTSKPTYSANVPASLITADKIETQSLGGLYFNDGMPNPETVEKAYDYIDLSRAVDSFLDGMPAASIYAMLEGQKGIGLKPNDIGISETLIDARSIWLTPQTTTPYATAELDVKNGPVVIENPGAVLGFIDDAFFLHVSDIGMTGPDQGKAFKYLLVGPDYEEEIPEGYHVIKSNTYRHWLIMRLFVVDGDIQKTVQTFKDSIQIYDLADAANPPTQQFFDLSGMLYNTVHASDMNFYDELNAVVQYEPADAFNPELVGLFAGIGIKKGVPFEPNPRMQKILADGAAIGSAIARALVFRPRKESVYFYPGERQWYSPLAGGSSEFLNNGERVLDDRIMFHYYATGITPAMSKPQVGTGSVYEMTAQDASGEYLDGGKTYSVTLPSPIPANNFWSFMVYDNQTRSILETDQKSGGIDSNSPDIEANADGSYTVWFGPQPPKGKSGNWVQTIPGKGYSCILRLYGPLQPWFDKTWMPGDFEVQE</sequence>
<dbReference type="InterPro" id="IPR037050">
    <property type="entry name" value="DUF1254_sf"/>
</dbReference>
<proteinExistence type="predicted"/>
<dbReference type="Gene3D" id="2.60.120.600">
    <property type="entry name" value="Domain of unknown function DUF1214, C-terminal domain"/>
    <property type="match status" value="1"/>
</dbReference>
<comment type="caution">
    <text evidence="3">The sequence shown here is derived from an EMBL/GenBank/DDBJ whole genome shotgun (WGS) entry which is preliminary data.</text>
</comment>
<dbReference type="Pfam" id="PF06863">
    <property type="entry name" value="DUF1254"/>
    <property type="match status" value="1"/>
</dbReference>
<evidence type="ECO:0000313" key="4">
    <source>
        <dbReference type="Proteomes" id="UP001143304"/>
    </source>
</evidence>
<dbReference type="PROSITE" id="PS51257">
    <property type="entry name" value="PROKAR_LIPOPROTEIN"/>
    <property type="match status" value="1"/>
</dbReference>